<proteinExistence type="predicted"/>
<accession>A0A099KQL0</accession>
<dbReference type="EMBL" id="JQED01000021">
    <property type="protein sequence ID" value="KGJ92157.1"/>
    <property type="molecule type" value="Genomic_DNA"/>
</dbReference>
<reference evidence="1 2" key="1">
    <citation type="submission" date="2014-08" db="EMBL/GenBank/DDBJ databases">
        <title>Genomic and Phenotypic Diversity of Colwellia psychrerythraea strains from Disparate Marine Basins.</title>
        <authorList>
            <person name="Techtmann S.M."/>
            <person name="Stelling S.C."/>
            <person name="Utturkar S.M."/>
            <person name="Alshibli N."/>
            <person name="Harris A."/>
            <person name="Brown S.D."/>
            <person name="Hazen T.C."/>
        </authorList>
    </citation>
    <scope>NUCLEOTIDE SEQUENCE [LARGE SCALE GENOMIC DNA]</scope>
    <source>
        <strain evidence="1 2">ND2E</strain>
    </source>
</reference>
<dbReference type="PATRIC" id="fig|28229.4.peg.2096"/>
<sequence>MGNKEDPKLSSETALILHELGKITGQLDSLEKHTCEWRDTQAKTNDAIWETLKEHDVRIRENEKNTAKRAGVISAATGVGIALLAEAVKRGLLS</sequence>
<dbReference type="RefSeq" id="WP_033093823.1">
    <property type="nucleotide sequence ID" value="NZ_JQED01000021.1"/>
</dbReference>
<dbReference type="AlphaFoldDB" id="A0A099KQL0"/>
<gene>
    <name evidence="1" type="ORF">ND2E_3050</name>
</gene>
<evidence type="ECO:0000313" key="1">
    <source>
        <dbReference type="EMBL" id="KGJ92157.1"/>
    </source>
</evidence>
<evidence type="ECO:0000313" key="2">
    <source>
        <dbReference type="Proteomes" id="UP000029843"/>
    </source>
</evidence>
<name>A0A099KQL0_COLPS</name>
<organism evidence="1 2">
    <name type="scientific">Colwellia psychrerythraea</name>
    <name type="common">Vibrio psychroerythus</name>
    <dbReference type="NCBI Taxonomy" id="28229"/>
    <lineage>
        <taxon>Bacteria</taxon>
        <taxon>Pseudomonadati</taxon>
        <taxon>Pseudomonadota</taxon>
        <taxon>Gammaproteobacteria</taxon>
        <taxon>Alteromonadales</taxon>
        <taxon>Colwelliaceae</taxon>
        <taxon>Colwellia</taxon>
    </lineage>
</organism>
<protein>
    <submittedName>
        <fullName evidence="1">Uncharacterized protein</fullName>
    </submittedName>
</protein>
<comment type="caution">
    <text evidence="1">The sequence shown here is derived from an EMBL/GenBank/DDBJ whole genome shotgun (WGS) entry which is preliminary data.</text>
</comment>
<dbReference type="Proteomes" id="UP000029843">
    <property type="component" value="Unassembled WGS sequence"/>
</dbReference>